<dbReference type="InterPro" id="IPR014710">
    <property type="entry name" value="RmlC-like_jellyroll"/>
</dbReference>
<dbReference type="Pfam" id="PF02311">
    <property type="entry name" value="AraC_binding"/>
    <property type="match status" value="1"/>
</dbReference>
<evidence type="ECO:0000313" key="5">
    <source>
        <dbReference type="EMBL" id="HCT56479.1"/>
    </source>
</evidence>
<dbReference type="InterPro" id="IPR050204">
    <property type="entry name" value="AraC_XylS_family_regulators"/>
</dbReference>
<dbReference type="SUPFAM" id="SSF46689">
    <property type="entry name" value="Homeodomain-like"/>
    <property type="match status" value="2"/>
</dbReference>
<dbReference type="GO" id="GO:0003700">
    <property type="term" value="F:DNA-binding transcription factor activity"/>
    <property type="evidence" value="ECO:0007669"/>
    <property type="project" value="InterPro"/>
</dbReference>
<proteinExistence type="predicted"/>
<dbReference type="PROSITE" id="PS01124">
    <property type="entry name" value="HTH_ARAC_FAMILY_2"/>
    <property type="match status" value="1"/>
</dbReference>
<dbReference type="EMBL" id="DPIY01000005">
    <property type="protein sequence ID" value="HCT56479.1"/>
    <property type="molecule type" value="Genomic_DNA"/>
</dbReference>
<dbReference type="InterPro" id="IPR003313">
    <property type="entry name" value="AraC-bd"/>
</dbReference>
<evidence type="ECO:0000256" key="3">
    <source>
        <dbReference type="ARBA" id="ARBA00023163"/>
    </source>
</evidence>
<dbReference type="InterPro" id="IPR018062">
    <property type="entry name" value="HTH_AraC-typ_CS"/>
</dbReference>
<dbReference type="SUPFAM" id="SSF51182">
    <property type="entry name" value="RmlC-like cupins"/>
    <property type="match status" value="1"/>
</dbReference>
<evidence type="ECO:0000256" key="1">
    <source>
        <dbReference type="ARBA" id="ARBA00023015"/>
    </source>
</evidence>
<evidence type="ECO:0000259" key="4">
    <source>
        <dbReference type="PROSITE" id="PS01124"/>
    </source>
</evidence>
<dbReference type="InterPro" id="IPR009057">
    <property type="entry name" value="Homeodomain-like_sf"/>
</dbReference>
<dbReference type="Gene3D" id="1.10.10.60">
    <property type="entry name" value="Homeodomain-like"/>
    <property type="match status" value="2"/>
</dbReference>
<keyword evidence="2" id="KW-0238">DNA-binding</keyword>
<keyword evidence="3" id="KW-0804">Transcription</keyword>
<dbReference type="Gene3D" id="2.60.120.10">
    <property type="entry name" value="Jelly Rolls"/>
    <property type="match status" value="1"/>
</dbReference>
<name>A0A3D4V5Q8_9BACT</name>
<feature type="domain" description="HTH araC/xylS-type" evidence="4">
    <location>
        <begin position="182"/>
        <end position="280"/>
    </location>
</feature>
<dbReference type="InterPro" id="IPR011051">
    <property type="entry name" value="RmlC_Cupin_sf"/>
</dbReference>
<dbReference type="Proteomes" id="UP000264071">
    <property type="component" value="Unassembled WGS sequence"/>
</dbReference>
<protein>
    <submittedName>
        <fullName evidence="5">AraC family transcriptional regulator</fullName>
    </submittedName>
</protein>
<dbReference type="Pfam" id="PF12833">
    <property type="entry name" value="HTH_18"/>
    <property type="match status" value="1"/>
</dbReference>
<keyword evidence="1" id="KW-0805">Transcription regulation</keyword>
<dbReference type="PANTHER" id="PTHR46796">
    <property type="entry name" value="HTH-TYPE TRANSCRIPTIONAL ACTIVATOR RHAS-RELATED"/>
    <property type="match status" value="1"/>
</dbReference>
<dbReference type="PROSITE" id="PS00041">
    <property type="entry name" value="HTH_ARAC_FAMILY_1"/>
    <property type="match status" value="1"/>
</dbReference>
<evidence type="ECO:0000313" key="6">
    <source>
        <dbReference type="Proteomes" id="UP000264071"/>
    </source>
</evidence>
<dbReference type="SMART" id="SM00342">
    <property type="entry name" value="HTH_ARAC"/>
    <property type="match status" value="1"/>
</dbReference>
<dbReference type="InterPro" id="IPR018060">
    <property type="entry name" value="HTH_AraC"/>
</dbReference>
<dbReference type="OMA" id="HEHANIF"/>
<dbReference type="InterPro" id="IPR020449">
    <property type="entry name" value="Tscrpt_reg_AraC-type_HTH"/>
</dbReference>
<comment type="caution">
    <text evidence="5">The sequence shown here is derived from an EMBL/GenBank/DDBJ whole genome shotgun (WGS) entry which is preliminary data.</text>
</comment>
<reference evidence="5 6" key="1">
    <citation type="journal article" date="2018" name="Nat. Biotechnol.">
        <title>A standardized bacterial taxonomy based on genome phylogeny substantially revises the tree of life.</title>
        <authorList>
            <person name="Parks D.H."/>
            <person name="Chuvochina M."/>
            <person name="Waite D.W."/>
            <person name="Rinke C."/>
            <person name="Skarshewski A."/>
            <person name="Chaumeil P.A."/>
            <person name="Hugenholtz P."/>
        </authorList>
    </citation>
    <scope>NUCLEOTIDE SEQUENCE [LARGE SCALE GENOMIC DNA]</scope>
    <source>
        <strain evidence="5">UBA8844</strain>
    </source>
</reference>
<gene>
    <name evidence="5" type="ORF">DGD08_04620</name>
</gene>
<sequence>MPASSHSHGHLILPFGSFYGREDVRRSDPGLELSLLRVDPHRIVERHSHDEAHVVLVLDGLYVSTADGAPPVSSGAQLIFNPAGTTHRDRFEARNRVVDGRFMTISLASDIMHEAATFSTLPQRAVVLDSVDAMATGLRLSRACTQTGGDAPITRHALALELLSQIAVRELEHHRSAPAWLRLVREQLDDSLSGASSIAEIARVAGVHPVHLSRVFRQHMGVNPADYLRKRRLEQSRTLLRFSARSLSDIALTCGFSHQSHFSNAFRAAYGVTPSTFRALHRA</sequence>
<dbReference type="PRINTS" id="PR00032">
    <property type="entry name" value="HTHARAC"/>
</dbReference>
<organism evidence="5 6">
    <name type="scientific">Gemmatimonas aurantiaca</name>
    <dbReference type="NCBI Taxonomy" id="173480"/>
    <lineage>
        <taxon>Bacteria</taxon>
        <taxon>Pseudomonadati</taxon>
        <taxon>Gemmatimonadota</taxon>
        <taxon>Gemmatimonadia</taxon>
        <taxon>Gemmatimonadales</taxon>
        <taxon>Gemmatimonadaceae</taxon>
        <taxon>Gemmatimonas</taxon>
    </lineage>
</organism>
<dbReference type="GO" id="GO:0043565">
    <property type="term" value="F:sequence-specific DNA binding"/>
    <property type="evidence" value="ECO:0007669"/>
    <property type="project" value="InterPro"/>
</dbReference>
<evidence type="ECO:0000256" key="2">
    <source>
        <dbReference type="ARBA" id="ARBA00023125"/>
    </source>
</evidence>
<dbReference type="PANTHER" id="PTHR46796:SF6">
    <property type="entry name" value="ARAC SUBFAMILY"/>
    <property type="match status" value="1"/>
</dbReference>
<dbReference type="AlphaFoldDB" id="A0A3D4V5Q8"/>
<accession>A0A3D4V5Q8</accession>